<dbReference type="Proteomes" id="UP000663868">
    <property type="component" value="Unassembled WGS sequence"/>
</dbReference>
<sequence>MNSKLMDADKPQLRFMDFEEPDSRMLVPIKGYSAMPLVSLEKAVEPLVSLVTEVQHMAYVAKKNAQYPKDGLSSDESAAIMLYTLEWTPRKASFYLILNATLRKENREALKPWFLYLRLVFTALSRLPSVTSTIYRAVKDVSTQHIEGEEFIWWNFASCTTKVGTLENEQYCGTAGNVHDQKSTSAIIEVKPKKTQIKPPAPVPVLAPSYTPVIASNEDTPRPYIIIATTVIGLIVLGISLMALITGVIEQSECAIQPWIPKWLIGFGVAGLVGAVALIVLGCVYRCCHGEDCATSCGVCLGLIFILFFLAWMIAVSAIAMFFTVYLNVVY</sequence>
<keyword evidence="1" id="KW-1133">Transmembrane helix</keyword>
<dbReference type="Proteomes" id="UP000663860">
    <property type="component" value="Unassembled WGS sequence"/>
</dbReference>
<dbReference type="Gene3D" id="3.90.176.10">
    <property type="entry name" value="Toxin ADP-ribosyltransferase, Chain A, domain 1"/>
    <property type="match status" value="1"/>
</dbReference>
<evidence type="ECO:0000313" key="3">
    <source>
        <dbReference type="EMBL" id="CAF4026328.1"/>
    </source>
</evidence>
<evidence type="ECO:0000256" key="1">
    <source>
        <dbReference type="SAM" id="Phobius"/>
    </source>
</evidence>
<organism evidence="3 4">
    <name type="scientific">Adineta steineri</name>
    <dbReference type="NCBI Taxonomy" id="433720"/>
    <lineage>
        <taxon>Eukaryota</taxon>
        <taxon>Metazoa</taxon>
        <taxon>Spiralia</taxon>
        <taxon>Gnathifera</taxon>
        <taxon>Rotifera</taxon>
        <taxon>Eurotatoria</taxon>
        <taxon>Bdelloidea</taxon>
        <taxon>Adinetida</taxon>
        <taxon>Adinetidae</taxon>
        <taxon>Adineta</taxon>
    </lineage>
</organism>
<evidence type="ECO:0000313" key="2">
    <source>
        <dbReference type="EMBL" id="CAF0815871.1"/>
    </source>
</evidence>
<protein>
    <submittedName>
        <fullName evidence="3">Uncharacterized protein</fullName>
    </submittedName>
</protein>
<accession>A0A819QJ89</accession>
<dbReference type="EMBL" id="CAJNOE010000051">
    <property type="protein sequence ID" value="CAF0815871.1"/>
    <property type="molecule type" value="Genomic_DNA"/>
</dbReference>
<evidence type="ECO:0000313" key="4">
    <source>
        <dbReference type="Proteomes" id="UP000663868"/>
    </source>
</evidence>
<keyword evidence="1" id="KW-0812">Transmembrane</keyword>
<dbReference type="EMBL" id="CAJOBB010003195">
    <property type="protein sequence ID" value="CAF4026328.1"/>
    <property type="molecule type" value="Genomic_DNA"/>
</dbReference>
<dbReference type="SUPFAM" id="SSF56399">
    <property type="entry name" value="ADP-ribosylation"/>
    <property type="match status" value="1"/>
</dbReference>
<feature type="transmembrane region" description="Helical" evidence="1">
    <location>
        <begin position="224"/>
        <end position="245"/>
    </location>
</feature>
<feature type="transmembrane region" description="Helical" evidence="1">
    <location>
        <begin position="297"/>
        <end position="327"/>
    </location>
</feature>
<proteinExistence type="predicted"/>
<reference evidence="3" key="1">
    <citation type="submission" date="2021-02" db="EMBL/GenBank/DDBJ databases">
        <authorList>
            <person name="Nowell W R."/>
        </authorList>
    </citation>
    <scope>NUCLEOTIDE SEQUENCE</scope>
</reference>
<comment type="caution">
    <text evidence="3">The sequence shown here is derived from an EMBL/GenBank/DDBJ whole genome shotgun (WGS) entry which is preliminary data.</text>
</comment>
<keyword evidence="1" id="KW-0472">Membrane</keyword>
<feature type="transmembrane region" description="Helical" evidence="1">
    <location>
        <begin position="265"/>
        <end position="285"/>
    </location>
</feature>
<name>A0A819QJ89_9BILA</name>
<dbReference type="AlphaFoldDB" id="A0A819QJ89"/>
<gene>
    <name evidence="2" type="ORF">IZO911_LOCUS7722</name>
    <name evidence="3" type="ORF">KXQ929_LOCUS29999</name>
</gene>